<keyword evidence="1" id="KW-0812">Transmembrane</keyword>
<proteinExistence type="predicted"/>
<dbReference type="AlphaFoldDB" id="A0A0F6Y970"/>
<organism evidence="2">
    <name type="scientific">Glypta fumiferanae</name>
    <dbReference type="NCBI Taxonomy" id="389681"/>
    <lineage>
        <taxon>Eukaryota</taxon>
        <taxon>Metazoa</taxon>
        <taxon>Ecdysozoa</taxon>
        <taxon>Arthropoda</taxon>
        <taxon>Hexapoda</taxon>
        <taxon>Insecta</taxon>
        <taxon>Pterygota</taxon>
        <taxon>Neoptera</taxon>
        <taxon>Endopterygota</taxon>
        <taxon>Hymenoptera</taxon>
        <taxon>Apocrita</taxon>
        <taxon>Ichneumonoidea</taxon>
        <taxon>Ichneumonidae</taxon>
        <taxon>Banchinae</taxon>
        <taxon>Glypta</taxon>
    </lineage>
</organism>
<reference evidence="2" key="1">
    <citation type="journal article" date="2015" name="J. Virol.">
        <title>Genomic and Proteomic Analyses Indicate that Banchine and Campoplegine Polydnaviruses Have Similar, if Not Identical, Viral Ancestors.</title>
        <authorList>
            <person name="Beliveau C."/>
            <person name="Cohen A."/>
            <person name="Stewart D."/>
            <person name="Periquet G."/>
            <person name="Djoumad A."/>
            <person name="Kuhn L."/>
            <person name="Stoltz D."/>
            <person name="Volkoff A.-N."/>
            <person name="Herniou E."/>
            <person name="Drezen J.-M."/>
            <person name="Cusson M."/>
        </authorList>
    </citation>
    <scope>NUCLEOTIDE SEQUENCE</scope>
</reference>
<evidence type="ECO:0000313" key="2">
    <source>
        <dbReference type="EMBL" id="AKD28144.1"/>
    </source>
</evidence>
<feature type="transmembrane region" description="Helical" evidence="1">
    <location>
        <begin position="38"/>
        <end position="56"/>
    </location>
</feature>
<keyword evidence="1" id="KW-0472">Membrane</keyword>
<name>A0A0F6Y970_9HYME</name>
<keyword evidence="1" id="KW-1133">Transmembrane helix</keyword>
<sequence>MCTLCAVFDDLFILTIFVRKAALWQDGMARVYVDFSQYWVISLSLSLSLSVSFFVYIGNSVRWTLFIILCPVEFVHYFSATLPDTFHSAFSLSYIQFSRNFFPSRLRFIYHLRYFVIHKIIFISSIR</sequence>
<dbReference type="EMBL" id="KP706803">
    <property type="protein sequence ID" value="AKD28144.1"/>
    <property type="molecule type" value="Genomic_DNA"/>
</dbReference>
<evidence type="ECO:0000256" key="1">
    <source>
        <dbReference type="SAM" id="Phobius"/>
    </source>
</evidence>
<protein>
    <submittedName>
        <fullName evidence="2">Uncharacterized protein</fullName>
    </submittedName>
</protein>
<accession>A0A0F6Y970</accession>